<protein>
    <recommendedName>
        <fullName evidence="2">JmjC domain-containing protein</fullName>
    </recommendedName>
</protein>
<feature type="domain" description="JmjC" evidence="2">
    <location>
        <begin position="114"/>
        <end position="284"/>
    </location>
</feature>
<evidence type="ECO:0000313" key="4">
    <source>
        <dbReference type="Proteomes" id="UP001189429"/>
    </source>
</evidence>
<name>A0ABN9SVH6_9DINO</name>
<dbReference type="Gene3D" id="2.60.120.650">
    <property type="entry name" value="Cupin"/>
    <property type="match status" value="1"/>
</dbReference>
<feature type="compositionally biased region" description="Polar residues" evidence="1">
    <location>
        <begin position="86"/>
        <end position="97"/>
    </location>
</feature>
<dbReference type="SUPFAM" id="SSF51197">
    <property type="entry name" value="Clavaminate synthase-like"/>
    <property type="match status" value="1"/>
</dbReference>
<dbReference type="InterPro" id="IPR018247">
    <property type="entry name" value="EF_Hand_1_Ca_BS"/>
</dbReference>
<dbReference type="PANTHER" id="PTHR12480">
    <property type="entry name" value="ARGININE DEMETHYLASE AND LYSYL-HYDROXYLASE JMJD"/>
    <property type="match status" value="1"/>
</dbReference>
<dbReference type="PROSITE" id="PS00018">
    <property type="entry name" value="EF_HAND_1"/>
    <property type="match status" value="1"/>
</dbReference>
<feature type="region of interest" description="Disordered" evidence="1">
    <location>
        <begin position="79"/>
        <end position="111"/>
    </location>
</feature>
<proteinExistence type="predicted"/>
<dbReference type="Pfam" id="PF08007">
    <property type="entry name" value="JmjC_2"/>
    <property type="match status" value="1"/>
</dbReference>
<evidence type="ECO:0000313" key="3">
    <source>
        <dbReference type="EMBL" id="CAK0836416.1"/>
    </source>
</evidence>
<keyword evidence="4" id="KW-1185">Reference proteome</keyword>
<evidence type="ECO:0000256" key="1">
    <source>
        <dbReference type="SAM" id="MobiDB-lite"/>
    </source>
</evidence>
<dbReference type="InterPro" id="IPR003347">
    <property type="entry name" value="JmjC_dom"/>
</dbReference>
<comment type="caution">
    <text evidence="3">The sequence shown here is derived from an EMBL/GenBank/DDBJ whole genome shotgun (WGS) entry which is preliminary data.</text>
</comment>
<reference evidence="3" key="1">
    <citation type="submission" date="2023-10" db="EMBL/GenBank/DDBJ databases">
        <authorList>
            <person name="Chen Y."/>
            <person name="Shah S."/>
            <person name="Dougan E. K."/>
            <person name="Thang M."/>
            <person name="Chan C."/>
        </authorList>
    </citation>
    <scope>NUCLEOTIDE SEQUENCE [LARGE SCALE GENOMIC DNA]</scope>
</reference>
<dbReference type="Proteomes" id="UP001189429">
    <property type="component" value="Unassembled WGS sequence"/>
</dbReference>
<dbReference type="PROSITE" id="PS51184">
    <property type="entry name" value="JMJC"/>
    <property type="match status" value="1"/>
</dbReference>
<dbReference type="EMBL" id="CAUYUJ010013558">
    <property type="protein sequence ID" value="CAK0836416.1"/>
    <property type="molecule type" value="Genomic_DNA"/>
</dbReference>
<gene>
    <name evidence="3" type="ORF">PCOR1329_LOCUS32903</name>
</gene>
<dbReference type="InterPro" id="IPR050910">
    <property type="entry name" value="JMJD6_ArgDemeth/LysHydrox"/>
</dbReference>
<organism evidence="3 4">
    <name type="scientific">Prorocentrum cordatum</name>
    <dbReference type="NCBI Taxonomy" id="2364126"/>
    <lineage>
        <taxon>Eukaryota</taxon>
        <taxon>Sar</taxon>
        <taxon>Alveolata</taxon>
        <taxon>Dinophyceae</taxon>
        <taxon>Prorocentrales</taxon>
        <taxon>Prorocentraceae</taxon>
        <taxon>Prorocentrum</taxon>
    </lineage>
</organism>
<feature type="non-terminal residue" evidence="3">
    <location>
        <position position="1"/>
    </location>
</feature>
<sequence length="394" mass="43356">GCLAEPLELDYFGGSVGGEPPRAEGITKEEFEAAARAGRVLLIANATRGGAMEGWSCERLAQEFPEARMRREYDWNANPRDRNLQKMGSTSWVSETTAGEDAADRLQQDPSAPPFAPFYWGVREHRQGGIGSKSVVERLRKLIARSVPEFMDERNGESLFENAEFWLGAKGTGARAHMDSHCISTLSVVLSGQRRWRIGPVPRMPKGGGRSRDGDVVFDDGVAYNLKWKPMFEFTANEGDAILFPPGWIHETLNTAEGCTVALTTQFRHPEPVSYYRAYYPRLRRVGDMNSCWKSMSKWGSLAGAKPRSKKPAEIRAHADALFDARNGSFSVQELGFFDLDGDRQVSRAELVDTYAAWVATEGAVAKEKLAAVPRVDMSLDAPSGGLSAGSAEL</sequence>
<accession>A0ABN9SVH6</accession>
<evidence type="ECO:0000259" key="2">
    <source>
        <dbReference type="PROSITE" id="PS51184"/>
    </source>
</evidence>